<dbReference type="AlphaFoldDB" id="A0A9P6HBH9"/>
<organism evidence="3 4">
    <name type="scientific">Thelephora terrestris</name>
    <dbReference type="NCBI Taxonomy" id="56493"/>
    <lineage>
        <taxon>Eukaryota</taxon>
        <taxon>Fungi</taxon>
        <taxon>Dikarya</taxon>
        <taxon>Basidiomycota</taxon>
        <taxon>Agaricomycotina</taxon>
        <taxon>Agaricomycetes</taxon>
        <taxon>Thelephorales</taxon>
        <taxon>Thelephoraceae</taxon>
        <taxon>Thelephora</taxon>
    </lineage>
</organism>
<comment type="caution">
    <text evidence="3">The sequence shown here is derived from an EMBL/GenBank/DDBJ whole genome shotgun (WGS) entry which is preliminary data.</text>
</comment>
<keyword evidence="4" id="KW-1185">Reference proteome</keyword>
<reference evidence="3" key="1">
    <citation type="journal article" date="2020" name="Nat. Commun.">
        <title>Large-scale genome sequencing of mycorrhizal fungi provides insights into the early evolution of symbiotic traits.</title>
        <authorList>
            <person name="Miyauchi S."/>
            <person name="Kiss E."/>
            <person name="Kuo A."/>
            <person name="Drula E."/>
            <person name="Kohler A."/>
            <person name="Sanchez-Garcia M."/>
            <person name="Morin E."/>
            <person name="Andreopoulos B."/>
            <person name="Barry K.W."/>
            <person name="Bonito G."/>
            <person name="Buee M."/>
            <person name="Carver A."/>
            <person name="Chen C."/>
            <person name="Cichocki N."/>
            <person name="Clum A."/>
            <person name="Culley D."/>
            <person name="Crous P.W."/>
            <person name="Fauchery L."/>
            <person name="Girlanda M."/>
            <person name="Hayes R.D."/>
            <person name="Keri Z."/>
            <person name="LaButti K."/>
            <person name="Lipzen A."/>
            <person name="Lombard V."/>
            <person name="Magnuson J."/>
            <person name="Maillard F."/>
            <person name="Murat C."/>
            <person name="Nolan M."/>
            <person name="Ohm R.A."/>
            <person name="Pangilinan J."/>
            <person name="Pereira M.F."/>
            <person name="Perotto S."/>
            <person name="Peter M."/>
            <person name="Pfister S."/>
            <person name="Riley R."/>
            <person name="Sitrit Y."/>
            <person name="Stielow J.B."/>
            <person name="Szollosi G."/>
            <person name="Zifcakova L."/>
            <person name="Stursova M."/>
            <person name="Spatafora J.W."/>
            <person name="Tedersoo L."/>
            <person name="Vaario L.M."/>
            <person name="Yamada A."/>
            <person name="Yan M."/>
            <person name="Wang P."/>
            <person name="Xu J."/>
            <person name="Bruns T."/>
            <person name="Baldrian P."/>
            <person name="Vilgalys R."/>
            <person name="Dunand C."/>
            <person name="Henrissat B."/>
            <person name="Grigoriev I.V."/>
            <person name="Hibbett D."/>
            <person name="Nagy L.G."/>
            <person name="Martin F.M."/>
        </authorList>
    </citation>
    <scope>NUCLEOTIDE SEQUENCE</scope>
    <source>
        <strain evidence="3">UH-Tt-Lm1</strain>
    </source>
</reference>
<feature type="compositionally biased region" description="Polar residues" evidence="2">
    <location>
        <begin position="7"/>
        <end position="26"/>
    </location>
</feature>
<feature type="compositionally biased region" description="Basic and acidic residues" evidence="2">
    <location>
        <begin position="27"/>
        <end position="36"/>
    </location>
</feature>
<evidence type="ECO:0000256" key="1">
    <source>
        <dbReference type="SAM" id="Coils"/>
    </source>
</evidence>
<evidence type="ECO:0000313" key="4">
    <source>
        <dbReference type="Proteomes" id="UP000736335"/>
    </source>
</evidence>
<feature type="coiled-coil region" evidence="1">
    <location>
        <begin position="140"/>
        <end position="167"/>
    </location>
</feature>
<evidence type="ECO:0000256" key="2">
    <source>
        <dbReference type="SAM" id="MobiDB-lite"/>
    </source>
</evidence>
<protein>
    <submittedName>
        <fullName evidence="3">Uncharacterized protein</fullName>
    </submittedName>
</protein>
<dbReference type="EMBL" id="WIUZ02000009">
    <property type="protein sequence ID" value="KAF9783686.1"/>
    <property type="molecule type" value="Genomic_DNA"/>
</dbReference>
<evidence type="ECO:0000313" key="3">
    <source>
        <dbReference type="EMBL" id="KAF9783686.1"/>
    </source>
</evidence>
<accession>A0A9P6HBH9</accession>
<reference evidence="3" key="2">
    <citation type="submission" date="2020-11" db="EMBL/GenBank/DDBJ databases">
        <authorList>
            <consortium name="DOE Joint Genome Institute"/>
            <person name="Kuo A."/>
            <person name="Miyauchi S."/>
            <person name="Kiss E."/>
            <person name="Drula E."/>
            <person name="Kohler A."/>
            <person name="Sanchez-Garcia M."/>
            <person name="Andreopoulos B."/>
            <person name="Barry K.W."/>
            <person name="Bonito G."/>
            <person name="Buee M."/>
            <person name="Carver A."/>
            <person name="Chen C."/>
            <person name="Cichocki N."/>
            <person name="Clum A."/>
            <person name="Culley D."/>
            <person name="Crous P.W."/>
            <person name="Fauchery L."/>
            <person name="Girlanda M."/>
            <person name="Hayes R."/>
            <person name="Keri Z."/>
            <person name="Labutti K."/>
            <person name="Lipzen A."/>
            <person name="Lombard V."/>
            <person name="Magnuson J."/>
            <person name="Maillard F."/>
            <person name="Morin E."/>
            <person name="Murat C."/>
            <person name="Nolan M."/>
            <person name="Ohm R."/>
            <person name="Pangilinan J."/>
            <person name="Pereira M."/>
            <person name="Perotto S."/>
            <person name="Peter M."/>
            <person name="Riley R."/>
            <person name="Sitrit Y."/>
            <person name="Stielow B."/>
            <person name="Szollosi G."/>
            <person name="Zifcakova L."/>
            <person name="Stursova M."/>
            <person name="Spatafora J.W."/>
            <person name="Tedersoo L."/>
            <person name="Vaario L.-M."/>
            <person name="Yamada A."/>
            <person name="Yan M."/>
            <person name="Wang P."/>
            <person name="Xu J."/>
            <person name="Bruns T."/>
            <person name="Baldrian P."/>
            <person name="Vilgalys R."/>
            <person name="Henrissat B."/>
            <person name="Grigoriev I.V."/>
            <person name="Hibbett D."/>
            <person name="Nagy L.G."/>
            <person name="Martin F.M."/>
        </authorList>
    </citation>
    <scope>NUCLEOTIDE SEQUENCE</scope>
    <source>
        <strain evidence="3">UH-Tt-Lm1</strain>
    </source>
</reference>
<keyword evidence="1" id="KW-0175">Coiled coil</keyword>
<sequence length="270" mass="29915">MVFPPSHRQSPGINAPTHDTSPTVASKKQEETDQPKDLMAASDTRDHLEGLRAISSVASRLFILLGQQITLSLMLSLFERAMILCDVADLKARAKSQRDDLKISLDLARKAIEASKAGFWAKHGVTLEAGLRTYVQKKINERVKAEIEKQLERYASYLKNNEAKKRELTEVSELSHARLQNSLLRLQYPTEPVTWIGNLPEGLNQGITFGQLISADATSVLNLAKTLGLSPTPEDDRLSMLNRVMQHLGIGYKGIPSHTGILLMPIKTTP</sequence>
<gene>
    <name evidence="3" type="ORF">BJ322DRAFT_1211665</name>
</gene>
<dbReference type="Proteomes" id="UP000736335">
    <property type="component" value="Unassembled WGS sequence"/>
</dbReference>
<proteinExistence type="predicted"/>
<name>A0A9P6HBH9_9AGAM</name>
<feature type="region of interest" description="Disordered" evidence="2">
    <location>
        <begin position="1"/>
        <end position="38"/>
    </location>
</feature>